<reference evidence="2" key="1">
    <citation type="journal article" date="2023" name="Front. Plant Sci.">
        <title>Chromosomal-level genome assembly of Melastoma candidum provides insights into trichome evolution.</title>
        <authorList>
            <person name="Zhong Y."/>
            <person name="Wu W."/>
            <person name="Sun C."/>
            <person name="Zou P."/>
            <person name="Liu Y."/>
            <person name="Dai S."/>
            <person name="Zhou R."/>
        </authorList>
    </citation>
    <scope>NUCLEOTIDE SEQUENCE [LARGE SCALE GENOMIC DNA]</scope>
</reference>
<protein>
    <submittedName>
        <fullName evidence="1">Uncharacterized protein</fullName>
    </submittedName>
</protein>
<evidence type="ECO:0000313" key="2">
    <source>
        <dbReference type="Proteomes" id="UP001057402"/>
    </source>
</evidence>
<organism evidence="1 2">
    <name type="scientific">Melastoma candidum</name>
    <dbReference type="NCBI Taxonomy" id="119954"/>
    <lineage>
        <taxon>Eukaryota</taxon>
        <taxon>Viridiplantae</taxon>
        <taxon>Streptophyta</taxon>
        <taxon>Embryophyta</taxon>
        <taxon>Tracheophyta</taxon>
        <taxon>Spermatophyta</taxon>
        <taxon>Magnoliopsida</taxon>
        <taxon>eudicotyledons</taxon>
        <taxon>Gunneridae</taxon>
        <taxon>Pentapetalae</taxon>
        <taxon>rosids</taxon>
        <taxon>malvids</taxon>
        <taxon>Myrtales</taxon>
        <taxon>Melastomataceae</taxon>
        <taxon>Melastomatoideae</taxon>
        <taxon>Melastomateae</taxon>
        <taxon>Melastoma</taxon>
    </lineage>
</organism>
<comment type="caution">
    <text evidence="1">The sequence shown here is derived from an EMBL/GenBank/DDBJ whole genome shotgun (WGS) entry which is preliminary data.</text>
</comment>
<sequence length="124" mass="13881">MLVSESYLIRLRNESTVQSSLNSYPHKSRRTGEGHSPYRPLVILELNRSTPSYPDQGISEAEHARFAEQRISQRSPQAANSQERRGSDTSGLRRPSPGLPSPKEISGDEGNWGLNRRAVGRIRV</sequence>
<name>A0ACB9NVC9_9MYRT</name>
<proteinExistence type="predicted"/>
<gene>
    <name evidence="1" type="ORF">MLD38_025406</name>
</gene>
<dbReference type="Proteomes" id="UP001057402">
    <property type="component" value="Chromosome 7"/>
</dbReference>
<evidence type="ECO:0000313" key="1">
    <source>
        <dbReference type="EMBL" id="KAI4340587.1"/>
    </source>
</evidence>
<keyword evidence="2" id="KW-1185">Reference proteome</keyword>
<accession>A0ACB9NVC9</accession>
<dbReference type="EMBL" id="CM042886">
    <property type="protein sequence ID" value="KAI4340587.1"/>
    <property type="molecule type" value="Genomic_DNA"/>
</dbReference>